<dbReference type="EMBL" id="LXFE01000859">
    <property type="protein sequence ID" value="OLL24345.1"/>
    <property type="molecule type" value="Genomic_DNA"/>
</dbReference>
<evidence type="ECO:0000256" key="4">
    <source>
        <dbReference type="ARBA" id="ARBA00022679"/>
    </source>
</evidence>
<dbReference type="Pfam" id="PF17772">
    <property type="entry name" value="zf-MYST"/>
    <property type="match status" value="1"/>
</dbReference>
<organism evidence="25 26">
    <name type="scientific">Neolecta irregularis (strain DAH-3)</name>
    <dbReference type="NCBI Taxonomy" id="1198029"/>
    <lineage>
        <taxon>Eukaryota</taxon>
        <taxon>Fungi</taxon>
        <taxon>Dikarya</taxon>
        <taxon>Ascomycota</taxon>
        <taxon>Taphrinomycotina</taxon>
        <taxon>Neolectales</taxon>
        <taxon>Neolectaceae</taxon>
        <taxon>Neolecta</taxon>
    </lineage>
</organism>
<feature type="active site" description="Proton donor/acceptor" evidence="22">
    <location>
        <position position="403"/>
    </location>
</feature>
<evidence type="ECO:0000256" key="17">
    <source>
        <dbReference type="ARBA" id="ARBA00045805"/>
    </source>
</evidence>
<dbReference type="GO" id="GO:0003712">
    <property type="term" value="F:transcription coregulator activity"/>
    <property type="evidence" value="ECO:0007669"/>
    <property type="project" value="EnsemblFungi"/>
</dbReference>
<dbReference type="InterPro" id="IPR050603">
    <property type="entry name" value="MYST_HAT"/>
</dbReference>
<dbReference type="PANTHER" id="PTHR10615">
    <property type="entry name" value="HISTONE ACETYLTRANSFERASE"/>
    <property type="match status" value="1"/>
</dbReference>
<evidence type="ECO:0000256" key="10">
    <source>
        <dbReference type="ARBA" id="ARBA00022990"/>
    </source>
</evidence>
<keyword evidence="14" id="KW-0234">DNA repair</keyword>
<evidence type="ECO:0000256" key="8">
    <source>
        <dbReference type="ARBA" id="ARBA00022833"/>
    </source>
</evidence>
<dbReference type="InterPro" id="IPR002717">
    <property type="entry name" value="HAT_MYST-type"/>
</dbReference>
<dbReference type="PANTHER" id="PTHR10615:SF218">
    <property type="entry name" value="HISTONE ACETYLTRANSFERASE ESA1"/>
    <property type="match status" value="1"/>
</dbReference>
<keyword evidence="4 25" id="KW-0808">Transferase</keyword>
<dbReference type="InterPro" id="IPR016197">
    <property type="entry name" value="Chromo-like_dom_sf"/>
</dbReference>
<dbReference type="Pfam" id="PF01853">
    <property type="entry name" value="MOZ_SAS"/>
    <property type="match status" value="1"/>
</dbReference>
<keyword evidence="5" id="KW-0479">Metal-binding</keyword>
<evidence type="ECO:0000256" key="15">
    <source>
        <dbReference type="ARBA" id="ARBA00023242"/>
    </source>
</evidence>
<dbReference type="EC" id="2.3.1.48" evidence="3"/>
<keyword evidence="15" id="KW-0539">Nucleus</keyword>
<dbReference type="FunFam" id="1.10.10.10:FF:000022">
    <property type="entry name" value="Histone acetyltransferase"/>
    <property type="match status" value="1"/>
</dbReference>
<dbReference type="FunFam" id="3.30.60.60:FF:000001">
    <property type="entry name" value="Histone acetyltransferase"/>
    <property type="match status" value="1"/>
</dbReference>
<evidence type="ECO:0000256" key="11">
    <source>
        <dbReference type="ARBA" id="ARBA00023015"/>
    </source>
</evidence>
<dbReference type="InterPro" id="IPR025995">
    <property type="entry name" value="Tudor-knot"/>
</dbReference>
<feature type="domain" description="MYST-type HAT" evidence="24">
    <location>
        <begin position="227"/>
        <end position="499"/>
    </location>
</feature>
<comment type="subcellular location">
    <subcellularLocation>
        <location evidence="1">Nucleus</location>
    </subcellularLocation>
</comment>
<dbReference type="GO" id="GO:0000786">
    <property type="term" value="C:nucleosome"/>
    <property type="evidence" value="ECO:0007669"/>
    <property type="project" value="EnsemblFungi"/>
</dbReference>
<dbReference type="Gene3D" id="3.30.60.60">
    <property type="entry name" value="N-acetyl transferase-like"/>
    <property type="match status" value="1"/>
</dbReference>
<dbReference type="STRING" id="1198029.A0A1U7LNW4"/>
<keyword evidence="13" id="KW-0804">Transcription</keyword>
<evidence type="ECO:0000256" key="3">
    <source>
        <dbReference type="ARBA" id="ARBA00013184"/>
    </source>
</evidence>
<evidence type="ECO:0000256" key="12">
    <source>
        <dbReference type="ARBA" id="ARBA00023159"/>
    </source>
</evidence>
<dbReference type="GO" id="GO:0051726">
    <property type="term" value="P:regulation of cell cycle"/>
    <property type="evidence" value="ECO:0007669"/>
    <property type="project" value="EnsemblFungi"/>
</dbReference>
<dbReference type="SUPFAM" id="SSF55729">
    <property type="entry name" value="Acyl-CoA N-acyltransferases (Nat)"/>
    <property type="match status" value="1"/>
</dbReference>
<dbReference type="GO" id="GO:0003682">
    <property type="term" value="F:chromatin binding"/>
    <property type="evidence" value="ECO:0007669"/>
    <property type="project" value="UniProtKB-ARBA"/>
</dbReference>
<evidence type="ECO:0000256" key="22">
    <source>
        <dbReference type="PIRSR" id="PIRSR602717-51"/>
    </source>
</evidence>
<evidence type="ECO:0000256" key="6">
    <source>
        <dbReference type="ARBA" id="ARBA00022763"/>
    </source>
</evidence>
<evidence type="ECO:0000256" key="23">
    <source>
        <dbReference type="SAM" id="MobiDB-lite"/>
    </source>
</evidence>
<comment type="similarity">
    <text evidence="2">Belongs to the MYST (SAS/MOZ) family.</text>
</comment>
<dbReference type="PROSITE" id="PS51726">
    <property type="entry name" value="MYST_HAT"/>
    <property type="match status" value="1"/>
</dbReference>
<dbReference type="OrthoDB" id="787137at2759"/>
<keyword evidence="6" id="KW-0227">DNA damage</keyword>
<feature type="region of interest" description="Disordered" evidence="23">
    <location>
        <begin position="1"/>
        <end position="37"/>
    </location>
</feature>
<dbReference type="AlphaFoldDB" id="A0A1U7LNW4"/>
<dbReference type="GO" id="GO:0006354">
    <property type="term" value="P:DNA-templated transcription elongation"/>
    <property type="evidence" value="ECO:0007669"/>
    <property type="project" value="EnsemblFungi"/>
</dbReference>
<keyword evidence="16" id="KW-0012">Acyltransferase</keyword>
<dbReference type="GO" id="GO:0140068">
    <property type="term" value="F:histone crotonyltransferase activity"/>
    <property type="evidence" value="ECO:0007669"/>
    <property type="project" value="EnsemblFungi"/>
</dbReference>
<keyword evidence="7" id="KW-0863">Zinc-finger</keyword>
<evidence type="ECO:0000313" key="25">
    <source>
        <dbReference type="EMBL" id="OLL24345.1"/>
    </source>
</evidence>
<dbReference type="CDD" id="cd04301">
    <property type="entry name" value="NAT_SF"/>
    <property type="match status" value="1"/>
</dbReference>
<dbReference type="GO" id="GO:0006281">
    <property type="term" value="P:DNA repair"/>
    <property type="evidence" value="ECO:0007669"/>
    <property type="project" value="UniProtKB-KW"/>
</dbReference>
<evidence type="ECO:0000256" key="9">
    <source>
        <dbReference type="ARBA" id="ARBA00022853"/>
    </source>
</evidence>
<evidence type="ECO:0000256" key="5">
    <source>
        <dbReference type="ARBA" id="ARBA00022723"/>
    </source>
</evidence>
<dbReference type="InterPro" id="IPR036388">
    <property type="entry name" value="WH-like_DNA-bd_sf"/>
</dbReference>
<comment type="caution">
    <text evidence="25">The sequence shown here is derived from an EMBL/GenBank/DDBJ whole genome shotgun (WGS) entry which is preliminary data.</text>
</comment>
<evidence type="ECO:0000256" key="2">
    <source>
        <dbReference type="ARBA" id="ARBA00010107"/>
    </source>
</evidence>
<dbReference type="GO" id="GO:0106226">
    <property type="term" value="F:peptide 2-hydroxyisobutyryltransferase activity"/>
    <property type="evidence" value="ECO:0007669"/>
    <property type="project" value="RHEA"/>
</dbReference>
<dbReference type="GO" id="GO:0000183">
    <property type="term" value="P:rDNA heterochromatin formation"/>
    <property type="evidence" value="ECO:0007669"/>
    <property type="project" value="EnsemblFungi"/>
</dbReference>
<keyword evidence="9" id="KW-0156">Chromatin regulator</keyword>
<evidence type="ECO:0000313" key="26">
    <source>
        <dbReference type="Proteomes" id="UP000186594"/>
    </source>
</evidence>
<dbReference type="InterPro" id="IPR016181">
    <property type="entry name" value="Acyl_CoA_acyltransferase"/>
</dbReference>
<comment type="catalytic activity">
    <reaction evidence="18">
        <text>2-hydroxyisobutanoyl-CoA + L-lysyl-[protein] = N(6)-(2-hydroxyisobutanoyl)-L-lysyl-[protein] + CoA + H(+)</text>
        <dbReference type="Rhea" id="RHEA:24180"/>
        <dbReference type="Rhea" id="RHEA-COMP:9752"/>
        <dbReference type="Rhea" id="RHEA-COMP:15921"/>
        <dbReference type="ChEBI" id="CHEBI:15378"/>
        <dbReference type="ChEBI" id="CHEBI:29969"/>
        <dbReference type="ChEBI" id="CHEBI:57287"/>
        <dbReference type="ChEBI" id="CHEBI:131780"/>
        <dbReference type="ChEBI" id="CHEBI:144968"/>
    </reaction>
    <physiologicalReaction direction="left-to-right" evidence="18">
        <dbReference type="Rhea" id="RHEA:24181"/>
    </physiologicalReaction>
</comment>
<dbReference type="FunFam" id="3.40.630.30:FF:000002">
    <property type="entry name" value="Histone acetyltransferase"/>
    <property type="match status" value="1"/>
</dbReference>
<evidence type="ECO:0000256" key="18">
    <source>
        <dbReference type="ARBA" id="ARBA00047557"/>
    </source>
</evidence>
<dbReference type="GO" id="GO:0032968">
    <property type="term" value="P:positive regulation of transcription elongation by RNA polymerase II"/>
    <property type="evidence" value="ECO:0007669"/>
    <property type="project" value="EnsemblFungi"/>
</dbReference>
<proteinExistence type="inferred from homology"/>
<feature type="compositionally biased region" description="Polar residues" evidence="23">
    <location>
        <begin position="125"/>
        <end position="135"/>
    </location>
</feature>
<evidence type="ECO:0000256" key="20">
    <source>
        <dbReference type="ARBA" id="ARBA00047787"/>
    </source>
</evidence>
<dbReference type="InterPro" id="IPR000953">
    <property type="entry name" value="Chromo/chromo_shadow_dom"/>
</dbReference>
<dbReference type="GO" id="GO:0010867">
    <property type="term" value="P:positive regulation of triglyceride biosynthetic process"/>
    <property type="evidence" value="ECO:0007669"/>
    <property type="project" value="EnsemblFungi"/>
</dbReference>
<accession>A0A1U7LNW4</accession>
<dbReference type="GO" id="GO:0035267">
    <property type="term" value="C:NuA4 histone acetyltransferase complex"/>
    <property type="evidence" value="ECO:0007669"/>
    <property type="project" value="EnsemblFungi"/>
</dbReference>
<dbReference type="Gene3D" id="3.40.630.30">
    <property type="match status" value="1"/>
</dbReference>
<dbReference type="Proteomes" id="UP000186594">
    <property type="component" value="Unassembled WGS sequence"/>
</dbReference>
<dbReference type="Gene3D" id="2.30.30.140">
    <property type="match status" value="1"/>
</dbReference>
<evidence type="ECO:0000256" key="19">
    <source>
        <dbReference type="ARBA" id="ARBA00047752"/>
    </source>
</evidence>
<evidence type="ECO:0000256" key="13">
    <source>
        <dbReference type="ARBA" id="ARBA00023163"/>
    </source>
</evidence>
<dbReference type="GO" id="GO:0016239">
    <property type="term" value="P:positive regulation of macroautophagy"/>
    <property type="evidence" value="ECO:0007669"/>
    <property type="project" value="EnsemblFungi"/>
</dbReference>
<comment type="catalytic activity">
    <reaction evidence="20">
        <text>L-lysyl-[protein] + acetyl-CoA = N(6)-acetyl-L-lysyl-[protein] + CoA + H(+)</text>
        <dbReference type="Rhea" id="RHEA:45948"/>
        <dbReference type="Rhea" id="RHEA-COMP:9752"/>
        <dbReference type="Rhea" id="RHEA-COMP:10731"/>
        <dbReference type="ChEBI" id="CHEBI:15378"/>
        <dbReference type="ChEBI" id="CHEBI:29969"/>
        <dbReference type="ChEBI" id="CHEBI:57287"/>
        <dbReference type="ChEBI" id="CHEBI:57288"/>
        <dbReference type="ChEBI" id="CHEBI:61930"/>
    </reaction>
    <physiologicalReaction direction="left-to-right" evidence="20">
        <dbReference type="Rhea" id="RHEA:45949"/>
    </physiologicalReaction>
</comment>
<feature type="compositionally biased region" description="Polar residues" evidence="23">
    <location>
        <begin position="1"/>
        <end position="24"/>
    </location>
</feature>
<dbReference type="SUPFAM" id="SSF54160">
    <property type="entry name" value="Chromo domain-like"/>
    <property type="match status" value="1"/>
</dbReference>
<dbReference type="GO" id="GO:0032777">
    <property type="term" value="C:piccolo histone acetyltransferase complex"/>
    <property type="evidence" value="ECO:0007669"/>
    <property type="project" value="EnsemblFungi"/>
</dbReference>
<dbReference type="FunFam" id="2.30.30.140:FF:000013">
    <property type="entry name" value="Histone acetyltransferase"/>
    <property type="match status" value="1"/>
</dbReference>
<keyword evidence="11" id="KW-0805">Transcription regulation</keyword>
<dbReference type="GO" id="GO:0005634">
    <property type="term" value="C:nucleus"/>
    <property type="evidence" value="ECO:0007669"/>
    <property type="project" value="UniProtKB-SubCell"/>
</dbReference>
<keyword evidence="10" id="KW-0007">Acetylation</keyword>
<comment type="catalytic activity">
    <reaction evidence="19">
        <text>(2E)-butenoyl-CoA + L-lysyl-[protein] = N(6)-(2E)-butenoyl-L-lysyl-[protein] + CoA + H(+)</text>
        <dbReference type="Rhea" id="RHEA:53908"/>
        <dbReference type="Rhea" id="RHEA-COMP:9752"/>
        <dbReference type="Rhea" id="RHEA-COMP:13707"/>
        <dbReference type="ChEBI" id="CHEBI:15378"/>
        <dbReference type="ChEBI" id="CHEBI:29969"/>
        <dbReference type="ChEBI" id="CHEBI:57287"/>
        <dbReference type="ChEBI" id="CHEBI:57332"/>
        <dbReference type="ChEBI" id="CHEBI:137954"/>
    </reaction>
    <physiologicalReaction direction="left-to-right" evidence="19">
        <dbReference type="Rhea" id="RHEA:53909"/>
    </physiologicalReaction>
</comment>
<dbReference type="GO" id="GO:0010485">
    <property type="term" value="F:histone H4 acetyltransferase activity"/>
    <property type="evidence" value="ECO:0007669"/>
    <property type="project" value="EnsemblFungi"/>
</dbReference>
<name>A0A1U7LNW4_NEOID</name>
<keyword evidence="12" id="KW-0010">Activator</keyword>
<evidence type="ECO:0000259" key="24">
    <source>
        <dbReference type="PROSITE" id="PS51726"/>
    </source>
</evidence>
<dbReference type="GO" id="GO:0008270">
    <property type="term" value="F:zinc ion binding"/>
    <property type="evidence" value="ECO:0007669"/>
    <property type="project" value="UniProtKB-KW"/>
</dbReference>
<comment type="catalytic activity">
    <reaction evidence="21">
        <text>L-lysyl-[histone] + acetyl-CoA = N(6)-acetyl-L-lysyl-[histone] + CoA + H(+)</text>
        <dbReference type="Rhea" id="RHEA:21992"/>
        <dbReference type="Rhea" id="RHEA-COMP:9845"/>
        <dbReference type="Rhea" id="RHEA-COMP:11338"/>
        <dbReference type="ChEBI" id="CHEBI:15378"/>
        <dbReference type="ChEBI" id="CHEBI:29969"/>
        <dbReference type="ChEBI" id="CHEBI:57287"/>
        <dbReference type="ChEBI" id="CHEBI:57288"/>
        <dbReference type="ChEBI" id="CHEBI:61930"/>
        <dbReference type="EC" id="2.3.1.48"/>
    </reaction>
    <physiologicalReaction direction="left-to-right" evidence="21">
        <dbReference type="Rhea" id="RHEA:21993"/>
    </physiologicalReaction>
</comment>
<evidence type="ECO:0000256" key="16">
    <source>
        <dbReference type="ARBA" id="ARBA00023315"/>
    </source>
</evidence>
<evidence type="ECO:0000256" key="7">
    <source>
        <dbReference type="ARBA" id="ARBA00022771"/>
    </source>
</evidence>
<evidence type="ECO:0000256" key="1">
    <source>
        <dbReference type="ARBA" id="ARBA00004123"/>
    </source>
</evidence>
<evidence type="ECO:0000256" key="14">
    <source>
        <dbReference type="ARBA" id="ARBA00023204"/>
    </source>
</evidence>
<feature type="region of interest" description="Disordered" evidence="23">
    <location>
        <begin position="105"/>
        <end position="173"/>
    </location>
</feature>
<dbReference type="InterPro" id="IPR040706">
    <property type="entry name" value="Zf-MYST"/>
</dbReference>
<dbReference type="OMA" id="QYQRHGY"/>
<comment type="function">
    <text evidence="17">Catalytic component of the NuA4 histone acetyltransferase (HAT) complex which is involved in epigenetic transcriptional activation of selected genes principally by acetylation of nucleosomal histones H4, H3, H2B, H2A and H2A variant H2A.Z. Acetylates histone H4 to form H4K5ac, H4K8ac, H4K12ac and H4K16ac, histone H3 to form H3K14ac, and histone H2A to form H2AK4ac and H2AK7ac. The NuA4 complex is involved in the DNA damage response and is required for chromosome segregation. The NuA4 complex plays a direct role in repair of DNA double-strand breaks (DSBs) through homologous recombination. Recruitment to promoters depends on H3K4me. Also acetylates non-histone proteins. In addition to protein acetyltransferase, can use different acyl-CoA substrates, such as 2-hydroxyisobutanoyl-CoA (2-hydroxyisobutyryl-CoA) or (2E)-butenoyl-CoA (crotonyl-CoA), and is able to mediate protein 2-hydroxyisobutyrylation and crotonylation, respectively.</text>
</comment>
<evidence type="ECO:0000256" key="21">
    <source>
        <dbReference type="ARBA" id="ARBA00048940"/>
    </source>
</evidence>
<gene>
    <name evidence="25" type="ORF">NEOLI_003807</name>
</gene>
<dbReference type="Pfam" id="PF11717">
    <property type="entry name" value="Tudor-knot"/>
    <property type="match status" value="1"/>
</dbReference>
<sequence>MPSLRDQSTPRPKSRGNTTTNGSVDTPRDSSLPPPATGIATFQSLKVGCKLFVEKDDEYRKAEILSTQQRRGETQYYVHYQEFNKRLDEWVVGSRLDLSREVEWPRADKAKKPPPSSSLSKQGTKDSNTPTPKNQKAQKRPKFLRESATPDLAPSRTSKTPRKGPRTRFSEEGAFIKAETVATPGAADDEMDIDVDVQRGHEFRSKEQEIEKLRTSGSMLQNNNDIARVKNIGRIQFGRHQVDPWYFSPYPLELSEQDMLYVCEFCLLFYGSRKQFERHRTKCKMQHPPGNEIYRDEIVNFFEIDGRRQKVWCRNLCLLSKCFLDHKTLYYDVDPFLFYCMCSRDEYGCHLLGYFSKEKESSENYNVACILTLPQYQRMGYGKLLIAFSYELSKREGKLGSPEKPLSDLGLLGYRAYWSEKLLEILMKTTTDVTIDELSVQTAMSTSDVIHTLHSLNMIKYYQGRHVLCLTEAIEEKYHVYERKRKHEISDELLRDWKPPISTMRYA</sequence>
<keyword evidence="26" id="KW-1185">Reference proteome</keyword>
<dbReference type="SMART" id="SM00298">
    <property type="entry name" value="CHROMO"/>
    <property type="match status" value="1"/>
</dbReference>
<protein>
    <recommendedName>
        <fullName evidence="3">histone acetyltransferase</fullName>
        <ecNumber evidence="3">2.3.1.48</ecNumber>
    </recommendedName>
</protein>
<dbReference type="Gene3D" id="1.10.10.10">
    <property type="entry name" value="Winged helix-like DNA-binding domain superfamily/Winged helix DNA-binding domain"/>
    <property type="match status" value="1"/>
</dbReference>
<reference evidence="25 26" key="1">
    <citation type="submission" date="2016-04" db="EMBL/GenBank/DDBJ databases">
        <title>Evolutionary innovation and constraint leading to complex multicellularity in the Ascomycota.</title>
        <authorList>
            <person name="Cisse O."/>
            <person name="Nguyen A."/>
            <person name="Hewitt D.A."/>
            <person name="Jedd G."/>
            <person name="Stajich J.E."/>
        </authorList>
    </citation>
    <scope>NUCLEOTIDE SEQUENCE [LARGE SCALE GENOMIC DNA]</scope>
    <source>
        <strain evidence="25 26">DAH-3</strain>
    </source>
</reference>
<keyword evidence="8" id="KW-0862">Zinc</keyword>